<dbReference type="GO" id="GO:0004252">
    <property type="term" value="F:serine-type endopeptidase activity"/>
    <property type="evidence" value="ECO:0007669"/>
    <property type="project" value="InterPro"/>
</dbReference>
<dbReference type="InterPro" id="IPR006311">
    <property type="entry name" value="TAT_signal"/>
</dbReference>
<evidence type="ECO:0000313" key="5">
    <source>
        <dbReference type="EMBL" id="ADD45503.1"/>
    </source>
</evidence>
<dbReference type="PRINTS" id="PR00722">
    <property type="entry name" value="CHYMOTRYPSIN"/>
</dbReference>
<evidence type="ECO:0000256" key="1">
    <source>
        <dbReference type="ARBA" id="ARBA00007664"/>
    </source>
</evidence>
<evidence type="ECO:0000256" key="2">
    <source>
        <dbReference type="ARBA" id="ARBA00023157"/>
    </source>
</evidence>
<evidence type="ECO:0000313" key="6">
    <source>
        <dbReference type="Proteomes" id="UP000000844"/>
    </source>
</evidence>
<feature type="domain" description="Peptidase S1" evidence="4">
    <location>
        <begin position="55"/>
        <end position="263"/>
    </location>
</feature>
<evidence type="ECO:0000259" key="4">
    <source>
        <dbReference type="PROSITE" id="PS50240"/>
    </source>
</evidence>
<dbReference type="EMBL" id="CP001778">
    <property type="protein sequence ID" value="ADD45503.1"/>
    <property type="molecule type" value="Genomic_DNA"/>
</dbReference>
<feature type="signal peptide" evidence="3">
    <location>
        <begin position="1"/>
        <end position="29"/>
    </location>
</feature>
<evidence type="ECO:0000256" key="3">
    <source>
        <dbReference type="SAM" id="SignalP"/>
    </source>
</evidence>
<dbReference type="InterPro" id="IPR043504">
    <property type="entry name" value="Peptidase_S1_PA_chymotrypsin"/>
</dbReference>
<dbReference type="Proteomes" id="UP000000844">
    <property type="component" value="Chromosome"/>
</dbReference>
<dbReference type="InterPro" id="IPR001254">
    <property type="entry name" value="Trypsin_dom"/>
</dbReference>
<feature type="chain" id="PRO_5038573111" evidence="3">
    <location>
        <begin position="30"/>
        <end position="264"/>
    </location>
</feature>
<dbReference type="eggNOG" id="COG5640">
    <property type="taxonomic scope" value="Bacteria"/>
</dbReference>
<gene>
    <name evidence="5" type="ordered locus">Snas_5875</name>
</gene>
<dbReference type="PROSITE" id="PS51318">
    <property type="entry name" value="TAT"/>
    <property type="match status" value="1"/>
</dbReference>
<sequence>MKTTSRKRLLKIALPIAAVAAIGFGTTMAVLPAQAESAPEQVKPMDVRLDDDDRMVGGAPVEENKPWIAALHNGGSFTCSASQIGAEWIITAAHCVEGGGEFSVRIGSLQRSSGGEERTVDKVEMHPDYNWPDNDIALLHIPAFENEYAPMATEADVELGQESDIFGWGSENEDWSGPLPENLKHSVGKTTTEYCETANVVCMKGDAGVAGGDSGGPGFVKSPADGAFKLVGVCAIGHKPANTQWGAYTSIPHNAGWIKEISGL</sequence>
<dbReference type="AlphaFoldDB" id="D3PZ74"/>
<dbReference type="GO" id="GO:0006508">
    <property type="term" value="P:proteolysis"/>
    <property type="evidence" value="ECO:0007669"/>
    <property type="project" value="InterPro"/>
</dbReference>
<comment type="similarity">
    <text evidence="1">Belongs to the peptidase S1 family.</text>
</comment>
<protein>
    <submittedName>
        <fullName evidence="5">Peptidase S1 and S6 chymotrypsin/Hap</fullName>
    </submittedName>
</protein>
<dbReference type="RefSeq" id="WP_013021074.1">
    <property type="nucleotide sequence ID" value="NC_013947.1"/>
</dbReference>
<dbReference type="PROSITE" id="PS00134">
    <property type="entry name" value="TRYPSIN_HIS"/>
    <property type="match status" value="1"/>
</dbReference>
<dbReference type="PANTHER" id="PTHR24276">
    <property type="entry name" value="POLYSERASE-RELATED"/>
    <property type="match status" value="1"/>
</dbReference>
<reference evidence="5 6" key="1">
    <citation type="journal article" date="2009" name="Stand. Genomic Sci.">
        <title>Complete genome sequence of Stackebrandtia nassauensis type strain (LLR-40K-21).</title>
        <authorList>
            <person name="Munk C."/>
            <person name="Lapidus A."/>
            <person name="Copeland A."/>
            <person name="Jando M."/>
            <person name="Mayilraj S."/>
            <person name="Glavina Del Rio T."/>
            <person name="Nolan M."/>
            <person name="Chen F."/>
            <person name="Lucas S."/>
            <person name="Tice H."/>
            <person name="Cheng J.F."/>
            <person name="Han C."/>
            <person name="Detter J.C."/>
            <person name="Bruce D."/>
            <person name="Goodwin L."/>
            <person name="Chain P."/>
            <person name="Pitluck S."/>
            <person name="Goker M."/>
            <person name="Ovchinikova G."/>
            <person name="Pati A."/>
            <person name="Ivanova N."/>
            <person name="Mavromatis K."/>
            <person name="Chen A."/>
            <person name="Palaniappan K."/>
            <person name="Land M."/>
            <person name="Hauser L."/>
            <person name="Chang Y.J."/>
            <person name="Jeffries C.D."/>
            <person name="Bristow J."/>
            <person name="Eisen J.A."/>
            <person name="Markowitz V."/>
            <person name="Hugenholtz P."/>
            <person name="Kyrpides N.C."/>
            <person name="Klenk H.P."/>
        </authorList>
    </citation>
    <scope>NUCLEOTIDE SEQUENCE [LARGE SCALE GENOMIC DNA]</scope>
    <source>
        <strain evidence="6">DSM 44728 / CIP 108903 / NRRL B-16338 / NBRC 102104 / LLR-40K-21</strain>
    </source>
</reference>
<proteinExistence type="inferred from homology"/>
<dbReference type="KEGG" id="sna:Snas_5875"/>
<dbReference type="PROSITE" id="PS50240">
    <property type="entry name" value="TRYPSIN_DOM"/>
    <property type="match status" value="1"/>
</dbReference>
<keyword evidence="2" id="KW-1015">Disulfide bond</keyword>
<keyword evidence="6" id="KW-1185">Reference proteome</keyword>
<dbReference type="HOGENOM" id="CLU_006842_7_5_11"/>
<dbReference type="InterPro" id="IPR050430">
    <property type="entry name" value="Peptidase_S1"/>
</dbReference>
<dbReference type="InterPro" id="IPR018114">
    <property type="entry name" value="TRYPSIN_HIS"/>
</dbReference>
<dbReference type="SMART" id="SM00020">
    <property type="entry name" value="Tryp_SPc"/>
    <property type="match status" value="1"/>
</dbReference>
<organism evidence="5 6">
    <name type="scientific">Stackebrandtia nassauensis (strain DSM 44728 / CIP 108903 / NRRL B-16338 / NBRC 102104 / LLR-40K-21)</name>
    <dbReference type="NCBI Taxonomy" id="446470"/>
    <lineage>
        <taxon>Bacteria</taxon>
        <taxon>Bacillati</taxon>
        <taxon>Actinomycetota</taxon>
        <taxon>Actinomycetes</taxon>
        <taxon>Glycomycetales</taxon>
        <taxon>Glycomycetaceae</taxon>
        <taxon>Stackebrandtia</taxon>
    </lineage>
</organism>
<dbReference type="Pfam" id="PF00089">
    <property type="entry name" value="Trypsin"/>
    <property type="match status" value="1"/>
</dbReference>
<dbReference type="STRING" id="446470.Snas_5875"/>
<accession>D3PZ74</accession>
<name>D3PZ74_STANL</name>
<keyword evidence="3" id="KW-0732">Signal</keyword>
<dbReference type="Gene3D" id="2.40.10.10">
    <property type="entry name" value="Trypsin-like serine proteases"/>
    <property type="match status" value="1"/>
</dbReference>
<dbReference type="PANTHER" id="PTHR24276:SF91">
    <property type="entry name" value="AT26814P-RELATED"/>
    <property type="match status" value="1"/>
</dbReference>
<dbReference type="InterPro" id="IPR009003">
    <property type="entry name" value="Peptidase_S1_PA"/>
</dbReference>
<dbReference type="SUPFAM" id="SSF50494">
    <property type="entry name" value="Trypsin-like serine proteases"/>
    <property type="match status" value="1"/>
</dbReference>
<dbReference type="InterPro" id="IPR001314">
    <property type="entry name" value="Peptidase_S1A"/>
</dbReference>